<dbReference type="RefSeq" id="WP_306943188.1">
    <property type="nucleotide sequence ID" value="NZ_CP132976.1"/>
</dbReference>
<evidence type="ECO:0000256" key="1">
    <source>
        <dbReference type="ARBA" id="ARBA00011975"/>
    </source>
</evidence>
<reference evidence="9 10" key="1">
    <citation type="submission" date="2023-08" db="EMBL/GenBank/DDBJ databases">
        <title>Achromobacter seleniivolatilans sp. nov., isolated from seleniferous soil.</title>
        <authorList>
            <person name="Zhang S."/>
            <person name="Li K."/>
            <person name="Peng J."/>
            <person name="Zhao Q."/>
            <person name="Wang H."/>
            <person name="Guo Y."/>
        </authorList>
    </citation>
    <scope>NUCLEOTIDE SEQUENCE [LARGE SCALE GENOMIC DNA]</scope>
    <source>
        <strain evidence="9 10">R39</strain>
    </source>
</reference>
<dbReference type="Proteomes" id="UP001234798">
    <property type="component" value="Chromosome"/>
</dbReference>
<name>A0ABY9M0G4_9BURK</name>
<dbReference type="PANTHER" id="PTHR46098:SF1">
    <property type="entry name" value="TRNA (CYTOSINE(38)-C(5))-METHYLTRANSFERASE"/>
    <property type="match status" value="1"/>
</dbReference>
<comment type="similarity">
    <text evidence="7 8">Belongs to the class I-like SAM-binding methyltransferase superfamily. C5-methyltransferase family.</text>
</comment>
<evidence type="ECO:0000256" key="6">
    <source>
        <dbReference type="ARBA" id="ARBA00047422"/>
    </source>
</evidence>
<dbReference type="Gene3D" id="3.40.50.150">
    <property type="entry name" value="Vaccinia Virus protein VP39"/>
    <property type="match status" value="1"/>
</dbReference>
<evidence type="ECO:0000256" key="5">
    <source>
        <dbReference type="ARBA" id="ARBA00022747"/>
    </source>
</evidence>
<evidence type="ECO:0000256" key="4">
    <source>
        <dbReference type="ARBA" id="ARBA00022691"/>
    </source>
</evidence>
<dbReference type="GO" id="GO:0032259">
    <property type="term" value="P:methylation"/>
    <property type="evidence" value="ECO:0007669"/>
    <property type="project" value="UniProtKB-KW"/>
</dbReference>
<dbReference type="InterPro" id="IPR050750">
    <property type="entry name" value="C5-MTase"/>
</dbReference>
<keyword evidence="5" id="KW-0680">Restriction system</keyword>
<dbReference type="PRINTS" id="PR00105">
    <property type="entry name" value="C5METTRFRASE"/>
</dbReference>
<dbReference type="InterPro" id="IPR001525">
    <property type="entry name" value="C5_MeTfrase"/>
</dbReference>
<keyword evidence="3 7" id="KW-0808">Transferase</keyword>
<evidence type="ECO:0000256" key="8">
    <source>
        <dbReference type="RuleBase" id="RU000416"/>
    </source>
</evidence>
<evidence type="ECO:0000256" key="3">
    <source>
        <dbReference type="ARBA" id="ARBA00022679"/>
    </source>
</evidence>
<dbReference type="NCBIfam" id="TIGR00675">
    <property type="entry name" value="dcm"/>
    <property type="match status" value="1"/>
</dbReference>
<dbReference type="SUPFAM" id="SSF53335">
    <property type="entry name" value="S-adenosyl-L-methionine-dependent methyltransferases"/>
    <property type="match status" value="1"/>
</dbReference>
<gene>
    <name evidence="9" type="ORF">RAS12_26870</name>
</gene>
<accession>A0ABY9M0G4</accession>
<dbReference type="Gene3D" id="3.90.120.10">
    <property type="entry name" value="DNA Methylase, subunit A, domain 2"/>
    <property type="match status" value="1"/>
</dbReference>
<protein>
    <recommendedName>
        <fullName evidence="1">DNA (cytosine-5-)-methyltransferase</fullName>
        <ecNumber evidence="1">2.1.1.37</ecNumber>
    </recommendedName>
</protein>
<dbReference type="PANTHER" id="PTHR46098">
    <property type="entry name" value="TRNA (CYTOSINE(38)-C(5))-METHYLTRANSFERASE"/>
    <property type="match status" value="1"/>
</dbReference>
<organism evidence="9 10">
    <name type="scientific">Achromobacter seleniivolatilans</name>
    <dbReference type="NCBI Taxonomy" id="3047478"/>
    <lineage>
        <taxon>Bacteria</taxon>
        <taxon>Pseudomonadati</taxon>
        <taxon>Pseudomonadota</taxon>
        <taxon>Betaproteobacteria</taxon>
        <taxon>Burkholderiales</taxon>
        <taxon>Alcaligenaceae</taxon>
        <taxon>Achromobacter</taxon>
    </lineage>
</organism>
<dbReference type="GO" id="GO:0003886">
    <property type="term" value="F:DNA (cytosine-5-)-methyltransferase activity"/>
    <property type="evidence" value="ECO:0007669"/>
    <property type="project" value="UniProtKB-EC"/>
</dbReference>
<keyword evidence="4 7" id="KW-0949">S-adenosyl-L-methionine</keyword>
<dbReference type="PROSITE" id="PS51679">
    <property type="entry name" value="SAM_MT_C5"/>
    <property type="match status" value="1"/>
</dbReference>
<sequence>MRALYEFFSGGGMVRAAMRDEWNCLFANDISEKKAAAYTANWGGEHLKIKNITDIKPIDLPGRADLAWASFPCQDLSLAGNGVGLNGERSGTFWAFWKLMMALKKEGRNPSLIALENVYGTLTSHDGKDFESIVRAIVAGGYRLGAMVIDAARFLPQSRPRLFIVAVNANVAVPEQLLASGPSKTWHPSGLVHAFESMPKRLQSRWIWWDLPLPVDKPKELKDLIEDNPKDVQWHTKEETKRLCSMMTPINRLKVDRAIEQASQTGEQVVGTIYRRMRQGLQRAEARFDGVSGCLRTPSGGSSLQTIIVINQKIVRSRLLSRREAARLMGLDDDYKLPERYSEAYHLTGDGVAVPVVNHLAQHIFNPIIDTIKAIELADEAA</sequence>
<evidence type="ECO:0000313" key="9">
    <source>
        <dbReference type="EMBL" id="WMD20190.1"/>
    </source>
</evidence>
<dbReference type="Pfam" id="PF00145">
    <property type="entry name" value="DNA_methylase"/>
    <property type="match status" value="1"/>
</dbReference>
<evidence type="ECO:0000313" key="10">
    <source>
        <dbReference type="Proteomes" id="UP001234798"/>
    </source>
</evidence>
<evidence type="ECO:0000256" key="7">
    <source>
        <dbReference type="PROSITE-ProRule" id="PRU01016"/>
    </source>
</evidence>
<comment type="catalytic activity">
    <reaction evidence="6">
        <text>a 2'-deoxycytidine in DNA + S-adenosyl-L-methionine = a 5-methyl-2'-deoxycytidine in DNA + S-adenosyl-L-homocysteine + H(+)</text>
        <dbReference type="Rhea" id="RHEA:13681"/>
        <dbReference type="Rhea" id="RHEA-COMP:11369"/>
        <dbReference type="Rhea" id="RHEA-COMP:11370"/>
        <dbReference type="ChEBI" id="CHEBI:15378"/>
        <dbReference type="ChEBI" id="CHEBI:57856"/>
        <dbReference type="ChEBI" id="CHEBI:59789"/>
        <dbReference type="ChEBI" id="CHEBI:85452"/>
        <dbReference type="ChEBI" id="CHEBI:85454"/>
        <dbReference type="EC" id="2.1.1.37"/>
    </reaction>
</comment>
<keyword evidence="10" id="KW-1185">Reference proteome</keyword>
<feature type="active site" evidence="7">
    <location>
        <position position="73"/>
    </location>
</feature>
<proteinExistence type="inferred from homology"/>
<evidence type="ECO:0000256" key="2">
    <source>
        <dbReference type="ARBA" id="ARBA00022603"/>
    </source>
</evidence>
<dbReference type="InterPro" id="IPR029063">
    <property type="entry name" value="SAM-dependent_MTases_sf"/>
</dbReference>
<dbReference type="EMBL" id="CP132976">
    <property type="protein sequence ID" value="WMD20190.1"/>
    <property type="molecule type" value="Genomic_DNA"/>
</dbReference>
<dbReference type="EC" id="2.1.1.37" evidence="1"/>
<keyword evidence="2 7" id="KW-0489">Methyltransferase</keyword>